<gene>
    <name evidence="2" type="ORF">D7I46_01190</name>
</gene>
<evidence type="ECO:0000313" key="3">
    <source>
        <dbReference type="Proteomes" id="UP000269374"/>
    </source>
</evidence>
<feature type="coiled-coil region" evidence="1">
    <location>
        <begin position="16"/>
        <end position="50"/>
    </location>
</feature>
<evidence type="ECO:0000313" key="2">
    <source>
        <dbReference type="EMBL" id="AYF99818.1"/>
    </source>
</evidence>
<dbReference type="RefSeq" id="WP_120771207.1">
    <property type="nucleotide sequence ID" value="NZ_CP032627.1"/>
</dbReference>
<dbReference type="KEGG" id="lact:D7I46_01190"/>
<dbReference type="AlphaFoldDB" id="A0A387BDS9"/>
<reference evidence="2 3" key="1">
    <citation type="submission" date="2018-09" db="EMBL/GenBank/DDBJ databases">
        <title>Genome sequencing of strain 1JSPR-7.</title>
        <authorList>
            <person name="Heo J."/>
            <person name="Kim S.-J."/>
            <person name="Kwon S.-W."/>
        </authorList>
    </citation>
    <scope>NUCLEOTIDE SEQUENCE [LARGE SCALE GENOMIC DNA]</scope>
    <source>
        <strain evidence="2 3">1JSPR-7</strain>
    </source>
</reference>
<name>A0A387BDS9_9LACT</name>
<proteinExistence type="predicted"/>
<dbReference type="EMBL" id="CP032627">
    <property type="protein sequence ID" value="AYF99818.1"/>
    <property type="molecule type" value="Genomic_DNA"/>
</dbReference>
<accession>A0A387BDS9</accession>
<keyword evidence="3" id="KW-1185">Reference proteome</keyword>
<dbReference type="OrthoDB" id="2245216at2"/>
<protein>
    <submittedName>
        <fullName evidence="2">Uncharacterized protein</fullName>
    </submittedName>
</protein>
<organism evidence="2 3">
    <name type="scientific">Lactococcus allomyrinae</name>
    <dbReference type="NCBI Taxonomy" id="2419773"/>
    <lineage>
        <taxon>Bacteria</taxon>
        <taxon>Bacillati</taxon>
        <taxon>Bacillota</taxon>
        <taxon>Bacilli</taxon>
        <taxon>Lactobacillales</taxon>
        <taxon>Streptococcaceae</taxon>
        <taxon>Lactococcus</taxon>
    </lineage>
</organism>
<sequence>MRDKSADERVMLGREILFKENQIDEINREYQNQESQLERFHSEMNRLFNAEQELYAQAQQEGENTSWKEAEFQAVSQEVQRVVFTESELIHQGYSQARLTIQDDIDQLHKERNALPWD</sequence>
<dbReference type="Proteomes" id="UP000269374">
    <property type="component" value="Chromosome"/>
</dbReference>
<keyword evidence="1" id="KW-0175">Coiled coil</keyword>
<evidence type="ECO:0000256" key="1">
    <source>
        <dbReference type="SAM" id="Coils"/>
    </source>
</evidence>